<evidence type="ECO:0000256" key="1">
    <source>
        <dbReference type="SAM" id="Phobius"/>
    </source>
</evidence>
<feature type="transmembrane region" description="Helical" evidence="1">
    <location>
        <begin position="349"/>
        <end position="366"/>
    </location>
</feature>
<dbReference type="RefSeq" id="WP_106191991.1">
    <property type="nucleotide sequence ID" value="NZ_PVTO01000006.1"/>
</dbReference>
<sequence length="476" mass="55603">MKQNKLSLDLISPVSRKERKQYPYKRIDMHSIQATKPIIGEKCTYRVIGNRGDKVADFFTTYAVFNSAFEEVKDSQTISELHELTLYLSLDFYIEGLRNAFTAYEDDDGVMNSTTEVVTQPISEQNLTHLASLWDAYKAIKTYSEIPIDEARMVRQTFMTFWEGYKERYQEIQRLPRTPINEEGNKVRVEKMYLESLVYKLTEWVSDDIDKTTPIPDLIRLNSDMLHESEVDYTNDSLTKLEKGNVFLIEYLRQFMFYFYLPLAIIVFILTFNIMVFAFPVIYFFGLKQSLAMLVPGYRAKLKKGFIDSHRHNKALLEMSAKETAHRTLEKKGTEPFDCQLTYRNFGTGSLYTALVFFGAGIWLFFTRQLILLLLISFIFGFILLLLSFVLPRLEISKMTVAFKKGEITITRLSTVYSEQIGKLSIDRKKNRFKIRMGTEQGMERSFAFKDKDHLEQYLGKIKRWADAENVNLELL</sequence>
<accession>A0A2T0W921</accession>
<protein>
    <submittedName>
        <fullName evidence="2">Uncharacterized protein</fullName>
    </submittedName>
</protein>
<feature type="transmembrane region" description="Helical" evidence="1">
    <location>
        <begin position="257"/>
        <end position="285"/>
    </location>
</feature>
<keyword evidence="1" id="KW-1133">Transmembrane helix</keyword>
<feature type="transmembrane region" description="Helical" evidence="1">
    <location>
        <begin position="372"/>
        <end position="391"/>
    </location>
</feature>
<keyword evidence="1" id="KW-0812">Transmembrane</keyword>
<gene>
    <name evidence="2" type="ORF">CLV38_10630</name>
</gene>
<comment type="caution">
    <text evidence="2">The sequence shown here is derived from an EMBL/GenBank/DDBJ whole genome shotgun (WGS) entry which is preliminary data.</text>
</comment>
<dbReference type="AlphaFoldDB" id="A0A2T0W921"/>
<dbReference type="EMBL" id="PVTO01000006">
    <property type="protein sequence ID" value="PRY83126.1"/>
    <property type="molecule type" value="Genomic_DNA"/>
</dbReference>
<evidence type="ECO:0000313" key="2">
    <source>
        <dbReference type="EMBL" id="PRY83126.1"/>
    </source>
</evidence>
<keyword evidence="1" id="KW-0472">Membrane</keyword>
<name>A0A2T0W921_9LACT</name>
<dbReference type="Proteomes" id="UP000238205">
    <property type="component" value="Unassembled WGS sequence"/>
</dbReference>
<organism evidence="2 3">
    <name type="scientific">Alkalibacterium olivapovliticus</name>
    <dbReference type="NCBI Taxonomy" id="99907"/>
    <lineage>
        <taxon>Bacteria</taxon>
        <taxon>Bacillati</taxon>
        <taxon>Bacillota</taxon>
        <taxon>Bacilli</taxon>
        <taxon>Lactobacillales</taxon>
        <taxon>Carnobacteriaceae</taxon>
        <taxon>Alkalibacterium</taxon>
    </lineage>
</organism>
<evidence type="ECO:0000313" key="3">
    <source>
        <dbReference type="Proteomes" id="UP000238205"/>
    </source>
</evidence>
<reference evidence="2 3" key="1">
    <citation type="submission" date="2018-03" db="EMBL/GenBank/DDBJ databases">
        <title>Genomic Encyclopedia of Archaeal and Bacterial Type Strains, Phase II (KMG-II): from individual species to whole genera.</title>
        <authorList>
            <person name="Goeker M."/>
        </authorList>
    </citation>
    <scope>NUCLEOTIDE SEQUENCE [LARGE SCALE GENOMIC DNA]</scope>
    <source>
        <strain evidence="2 3">DSM 13175</strain>
    </source>
</reference>
<proteinExistence type="predicted"/>
<keyword evidence="3" id="KW-1185">Reference proteome</keyword>